<dbReference type="EMBL" id="MWWV01000001">
    <property type="protein sequence ID" value="OZG59440.1"/>
    <property type="molecule type" value="Genomic_DNA"/>
</dbReference>
<dbReference type="RefSeq" id="WP_094661762.1">
    <property type="nucleotide sequence ID" value="NZ_MWWV01000001.1"/>
</dbReference>
<protein>
    <submittedName>
        <fullName evidence="4">Uncharacterized protein</fullName>
    </submittedName>
</protein>
<evidence type="ECO:0000313" key="5">
    <source>
        <dbReference type="Proteomes" id="UP000216444"/>
    </source>
</evidence>
<keyword evidence="2" id="KW-0812">Transmembrane</keyword>
<evidence type="ECO:0000313" key="3">
    <source>
        <dbReference type="EMBL" id="KAA8826259.1"/>
    </source>
</evidence>
<keyword evidence="2" id="KW-1133">Transmembrane helix</keyword>
<sequence length="198" mass="22827">MQNDSKRPETQPGSGRRPWFDRRDPGDRPDRSWIAWHWKGVVAALCAIGLAVMSYFWIWLPNRPVDISHTQYVIKTGDKFTHRQIDDAIGVMLDRKWTNWHGCVIYKITYDEAWSDQYLASEHQMTVDHPGSSSSISMAIDQYGADRVVIFQTDFQCSGAGNTMSMGTSRQSGWMDTYVYDPDSYDAERGWMYIDSGY</sequence>
<dbReference type="Proteomes" id="UP000216444">
    <property type="component" value="Unassembled WGS sequence"/>
</dbReference>
<evidence type="ECO:0000256" key="2">
    <source>
        <dbReference type="SAM" id="Phobius"/>
    </source>
</evidence>
<dbReference type="AlphaFoldDB" id="A0A261FJU8"/>
<evidence type="ECO:0000313" key="4">
    <source>
        <dbReference type="EMBL" id="OZG59440.1"/>
    </source>
</evidence>
<name>A0A261FJU8_9BIFI</name>
<keyword evidence="5" id="KW-1185">Reference proteome</keyword>
<keyword evidence="2" id="KW-0472">Membrane</keyword>
<feature type="region of interest" description="Disordered" evidence="1">
    <location>
        <begin position="1"/>
        <end position="26"/>
    </location>
</feature>
<reference evidence="3 6" key="2">
    <citation type="journal article" date="2019" name="Syst. Appl. Microbiol.">
        <title>Characterization of Bifidobacterium species in feaces of the Egyptian fruit bat: Description of B. vespertilionis sp. nov. and B. rousetti sp. nov.</title>
        <authorList>
            <person name="Modesto M."/>
            <person name="Satti M."/>
            <person name="Watanabe K."/>
            <person name="Puglisi E."/>
            <person name="Morelli L."/>
            <person name="Huang C.-H."/>
            <person name="Liou J.-S."/>
            <person name="Miyashita M."/>
            <person name="Tamura T."/>
            <person name="Saito S."/>
            <person name="Mori K."/>
            <person name="Huang L."/>
            <person name="Sciavilla P."/>
            <person name="Sandri C."/>
            <person name="Spiezio C."/>
            <person name="Vitali F."/>
            <person name="Cavalieri D."/>
            <person name="Perpetuini G."/>
            <person name="Tofalo R."/>
            <person name="Bonetti A."/>
            <person name="Arita M."/>
            <person name="Mattarelli P."/>
        </authorList>
    </citation>
    <scope>NUCLEOTIDE SEQUENCE [LARGE SCALE GENOMIC DNA]</scope>
    <source>
        <strain evidence="3 6">RST7</strain>
    </source>
</reference>
<dbReference type="EMBL" id="RZUI01000028">
    <property type="protein sequence ID" value="KAA8826259.1"/>
    <property type="molecule type" value="Genomic_DNA"/>
</dbReference>
<comment type="caution">
    <text evidence="4">The sequence shown here is derived from an EMBL/GenBank/DDBJ whole genome shotgun (WGS) entry which is preliminary data.</text>
</comment>
<accession>A0A261FJU8</accession>
<dbReference type="OrthoDB" id="3233310at2"/>
<evidence type="ECO:0000256" key="1">
    <source>
        <dbReference type="SAM" id="MobiDB-lite"/>
    </source>
</evidence>
<evidence type="ECO:0000313" key="6">
    <source>
        <dbReference type="Proteomes" id="UP000412028"/>
    </source>
</evidence>
<organism evidence="4 5">
    <name type="scientific">Bifidobacterium tissieri</name>
    <dbReference type="NCBI Taxonomy" id="1630162"/>
    <lineage>
        <taxon>Bacteria</taxon>
        <taxon>Bacillati</taxon>
        <taxon>Actinomycetota</taxon>
        <taxon>Actinomycetes</taxon>
        <taxon>Bifidobacteriales</taxon>
        <taxon>Bifidobacteriaceae</taxon>
        <taxon>Bifidobacterium</taxon>
    </lineage>
</organism>
<feature type="transmembrane region" description="Helical" evidence="2">
    <location>
        <begin position="41"/>
        <end position="60"/>
    </location>
</feature>
<dbReference type="Proteomes" id="UP000412028">
    <property type="component" value="Unassembled WGS sequence"/>
</dbReference>
<gene>
    <name evidence="4" type="ORF">BTIS_0171</name>
    <name evidence="3" type="ORF">EMO89_11770</name>
</gene>
<reference evidence="4 5" key="1">
    <citation type="journal article" date="2017" name="BMC Genomics">
        <title>Comparative genomic and phylogenomic analyses of the Bifidobacteriaceae family.</title>
        <authorList>
            <person name="Lugli G.A."/>
            <person name="Milani C."/>
            <person name="Turroni F."/>
            <person name="Duranti S."/>
            <person name="Mancabelli L."/>
            <person name="Mangifesta M."/>
            <person name="Ferrario C."/>
            <person name="Modesto M."/>
            <person name="Mattarelli P."/>
            <person name="Jiri K."/>
            <person name="van Sinderen D."/>
            <person name="Ventura M."/>
        </authorList>
    </citation>
    <scope>NUCLEOTIDE SEQUENCE [LARGE SCALE GENOMIC DNA]</scope>
    <source>
        <strain evidence="4 5">DSM 100201</strain>
    </source>
</reference>
<proteinExistence type="predicted"/>